<protein>
    <submittedName>
        <fullName evidence="1">Os10g0542050 protein</fullName>
    </submittedName>
</protein>
<gene>
    <name evidence="1" type="ordered locus">Os10g0542050</name>
</gene>
<proteinExistence type="predicted"/>
<reference evidence="2" key="2">
    <citation type="journal article" date="2008" name="Nucleic Acids Res.">
        <title>The rice annotation project database (RAP-DB): 2008 update.</title>
        <authorList>
            <consortium name="The rice annotation project (RAP)"/>
        </authorList>
    </citation>
    <scope>GENOME REANNOTATION</scope>
    <source>
        <strain evidence="2">cv. Nipponbare</strain>
    </source>
</reference>
<evidence type="ECO:0000313" key="2">
    <source>
        <dbReference type="Proteomes" id="UP000000763"/>
    </source>
</evidence>
<reference evidence="1 2" key="1">
    <citation type="journal article" date="2005" name="Nature">
        <title>The map-based sequence of the rice genome.</title>
        <authorList>
            <consortium name="International rice genome sequencing project (IRGSP)"/>
            <person name="Matsumoto T."/>
            <person name="Wu J."/>
            <person name="Kanamori H."/>
            <person name="Katayose Y."/>
            <person name="Fujisawa M."/>
            <person name="Namiki N."/>
            <person name="Mizuno H."/>
            <person name="Yamamoto K."/>
            <person name="Antonio B.A."/>
            <person name="Baba T."/>
            <person name="Sakata K."/>
            <person name="Nagamura Y."/>
            <person name="Aoki H."/>
            <person name="Arikawa K."/>
            <person name="Arita K."/>
            <person name="Bito T."/>
            <person name="Chiden Y."/>
            <person name="Fujitsuka N."/>
            <person name="Fukunaka R."/>
            <person name="Hamada M."/>
            <person name="Harada C."/>
            <person name="Hayashi A."/>
            <person name="Hijishita S."/>
            <person name="Honda M."/>
            <person name="Hosokawa S."/>
            <person name="Ichikawa Y."/>
            <person name="Idonuma A."/>
            <person name="Iijima M."/>
            <person name="Ikeda M."/>
            <person name="Ikeno M."/>
            <person name="Ito K."/>
            <person name="Ito S."/>
            <person name="Ito T."/>
            <person name="Ito Y."/>
            <person name="Ito Y."/>
            <person name="Iwabuchi A."/>
            <person name="Kamiya K."/>
            <person name="Karasawa W."/>
            <person name="Kurita K."/>
            <person name="Katagiri S."/>
            <person name="Kikuta A."/>
            <person name="Kobayashi H."/>
            <person name="Kobayashi N."/>
            <person name="Machita K."/>
            <person name="Maehara T."/>
            <person name="Masukawa M."/>
            <person name="Mizubayashi T."/>
            <person name="Mukai Y."/>
            <person name="Nagasaki H."/>
            <person name="Nagata Y."/>
            <person name="Naito S."/>
            <person name="Nakashima M."/>
            <person name="Nakama Y."/>
            <person name="Nakamichi Y."/>
            <person name="Nakamura M."/>
            <person name="Meguro A."/>
            <person name="Negishi M."/>
            <person name="Ohta I."/>
            <person name="Ohta T."/>
            <person name="Okamoto M."/>
            <person name="Ono N."/>
            <person name="Saji S."/>
            <person name="Sakaguchi M."/>
            <person name="Sakai K."/>
            <person name="Shibata M."/>
            <person name="Shimokawa T."/>
            <person name="Song J."/>
            <person name="Takazaki Y."/>
            <person name="Terasawa K."/>
            <person name="Tsugane M."/>
            <person name="Tsuji K."/>
            <person name="Ueda S."/>
            <person name="Waki K."/>
            <person name="Yamagata H."/>
            <person name="Yamamoto M."/>
            <person name="Yamamoto S."/>
            <person name="Yamane H."/>
            <person name="Yoshiki S."/>
            <person name="Yoshihara R."/>
            <person name="Yukawa K."/>
            <person name="Zhong H."/>
            <person name="Yano M."/>
            <person name="Yuan Q."/>
            <person name="Ouyang S."/>
            <person name="Liu J."/>
            <person name="Jones K.M."/>
            <person name="Gansberger K."/>
            <person name="Moffat K."/>
            <person name="Hill J."/>
            <person name="Bera J."/>
            <person name="Fadrosh D."/>
            <person name="Jin S."/>
            <person name="Johri S."/>
            <person name="Kim M."/>
            <person name="Overton L."/>
            <person name="Reardon M."/>
            <person name="Tsitrin T."/>
            <person name="Vuong H."/>
            <person name="Weaver B."/>
            <person name="Ciecko A."/>
            <person name="Tallon L."/>
            <person name="Jackson J."/>
            <person name="Pai G."/>
            <person name="Aken S.V."/>
            <person name="Utterback T."/>
            <person name="Reidmuller S."/>
            <person name="Feldblyum T."/>
            <person name="Hsiao J."/>
            <person name="Zismann V."/>
            <person name="Iobst S."/>
            <person name="de Vazeille A.R."/>
            <person name="Buell C.R."/>
            <person name="Ying K."/>
            <person name="Li Y."/>
            <person name="Lu T."/>
            <person name="Huang Y."/>
            <person name="Zhao Q."/>
            <person name="Feng Q."/>
            <person name="Zhang L."/>
            <person name="Zhu J."/>
            <person name="Weng Q."/>
            <person name="Mu J."/>
            <person name="Lu Y."/>
            <person name="Fan D."/>
            <person name="Liu Y."/>
            <person name="Guan J."/>
            <person name="Zhang Y."/>
            <person name="Yu S."/>
            <person name="Liu X."/>
            <person name="Zhang Y."/>
            <person name="Hong G."/>
            <person name="Han B."/>
            <person name="Choisne N."/>
            <person name="Demange N."/>
            <person name="Orjeda G."/>
            <person name="Samain S."/>
            <person name="Cattolico L."/>
            <person name="Pelletier E."/>
            <person name="Couloux A."/>
            <person name="Segurens B."/>
            <person name="Wincker P."/>
            <person name="D'Hont A."/>
            <person name="Scarpelli C."/>
            <person name="Weissenbach J."/>
            <person name="Salanoubat M."/>
            <person name="Quetier F."/>
            <person name="Yu Y."/>
            <person name="Kim H.R."/>
            <person name="Rambo T."/>
            <person name="Currie J."/>
            <person name="Collura K."/>
            <person name="Luo M."/>
            <person name="Yang T."/>
            <person name="Ammiraju J.S.S."/>
            <person name="Engler F."/>
            <person name="Soderlund C."/>
            <person name="Wing R.A."/>
            <person name="Palmer L.E."/>
            <person name="de la Bastide M."/>
            <person name="Spiegel L."/>
            <person name="Nascimento L."/>
            <person name="Zutavern T."/>
            <person name="O'Shaughnessy A."/>
            <person name="Dike S."/>
            <person name="Dedhia N."/>
            <person name="Preston R."/>
            <person name="Balija V."/>
            <person name="McCombie W.R."/>
            <person name="Chow T."/>
            <person name="Chen H."/>
            <person name="Chung M."/>
            <person name="Chen C."/>
            <person name="Shaw J."/>
            <person name="Wu H."/>
            <person name="Hsiao K."/>
            <person name="Chao Y."/>
            <person name="Chu M."/>
            <person name="Cheng C."/>
            <person name="Hour A."/>
            <person name="Lee P."/>
            <person name="Lin S."/>
            <person name="Lin Y."/>
            <person name="Liou J."/>
            <person name="Liu S."/>
            <person name="Hsing Y."/>
            <person name="Raghuvanshi S."/>
            <person name="Mohanty A."/>
            <person name="Bharti A.K."/>
            <person name="Gaur A."/>
            <person name="Gupta V."/>
            <person name="Kumar D."/>
            <person name="Ravi V."/>
            <person name="Vij S."/>
            <person name="Kapur A."/>
            <person name="Khurana P."/>
            <person name="Khurana P."/>
            <person name="Khurana J.P."/>
            <person name="Tyagi A.K."/>
            <person name="Gaikwad K."/>
            <person name="Singh A."/>
            <person name="Dalal V."/>
            <person name="Srivastava S."/>
            <person name="Dixit A."/>
            <person name="Pal A.K."/>
            <person name="Ghazi I.A."/>
            <person name="Yadav M."/>
            <person name="Pandit A."/>
            <person name="Bhargava A."/>
            <person name="Sureshbabu K."/>
            <person name="Batra K."/>
            <person name="Sharma T.R."/>
            <person name="Mohapatra T."/>
            <person name="Singh N.K."/>
            <person name="Messing J."/>
            <person name="Nelson A.B."/>
            <person name="Fuks G."/>
            <person name="Kavchok S."/>
            <person name="Keizer G."/>
            <person name="Linton E."/>
            <person name="Llaca V."/>
            <person name="Song R."/>
            <person name="Tanyolac B."/>
            <person name="Young S."/>
            <person name="Ho-Il K."/>
            <person name="Hahn J.H."/>
            <person name="Sangsakoo G."/>
            <person name="Vanavichit A."/>
            <person name="de Mattos Luiz.A.T."/>
            <person name="Zimmer P.D."/>
            <person name="Malone G."/>
            <person name="Dellagostin O."/>
            <person name="de Oliveira A.C."/>
            <person name="Bevan M."/>
            <person name="Bancroft I."/>
            <person name="Minx P."/>
            <person name="Cordum H."/>
            <person name="Wilson R."/>
            <person name="Cheng Z."/>
            <person name="Jin W."/>
            <person name="Jiang J."/>
            <person name="Leong S.A."/>
            <person name="Iwama H."/>
            <person name="Gojobori T."/>
            <person name="Itoh T."/>
            <person name="Niimura Y."/>
            <person name="Fujii Y."/>
            <person name="Habara T."/>
            <person name="Sakai H."/>
            <person name="Sato Y."/>
            <person name="Wilson G."/>
            <person name="Kumar K."/>
            <person name="McCouch S."/>
            <person name="Juretic N."/>
            <person name="Hoen D."/>
            <person name="Wright S."/>
            <person name="Bruskiewich R."/>
            <person name="Bureau T."/>
            <person name="Miyao A."/>
            <person name="Hirochika H."/>
            <person name="Nishikawa T."/>
            <person name="Kadowaki K."/>
            <person name="Sugiura M."/>
            <person name="Burr B."/>
            <person name="Sasaki T."/>
        </authorList>
    </citation>
    <scope>NUCLEOTIDE SEQUENCE [LARGE SCALE GENOMIC DNA]</scope>
    <source>
        <strain evidence="2">cv. Nipponbare</strain>
    </source>
</reference>
<dbReference type="KEGG" id="dosa:Os10g0542050"/>
<organism evidence="1 2">
    <name type="scientific">Oryza sativa subsp. japonica</name>
    <name type="common">Rice</name>
    <dbReference type="NCBI Taxonomy" id="39947"/>
    <lineage>
        <taxon>Eukaryota</taxon>
        <taxon>Viridiplantae</taxon>
        <taxon>Streptophyta</taxon>
        <taxon>Embryophyta</taxon>
        <taxon>Tracheophyta</taxon>
        <taxon>Spermatophyta</taxon>
        <taxon>Magnoliopsida</taxon>
        <taxon>Liliopsida</taxon>
        <taxon>Poales</taxon>
        <taxon>Poaceae</taxon>
        <taxon>BOP clade</taxon>
        <taxon>Oryzoideae</taxon>
        <taxon>Oryzeae</taxon>
        <taxon>Oryzinae</taxon>
        <taxon>Oryza</taxon>
        <taxon>Oryza sativa</taxon>
    </lineage>
</organism>
<evidence type="ECO:0000313" key="1">
    <source>
        <dbReference type="EMBL" id="BAH94983.1"/>
    </source>
</evidence>
<dbReference type="AlphaFoldDB" id="C7J7S6"/>
<dbReference type="Proteomes" id="UP000000763">
    <property type="component" value="Chromosome 10"/>
</dbReference>
<name>C7J7S6_ORYSJ</name>
<sequence length="79" mass="8777">MDQVVAAGAVVVVEPQEAQVQESPQEQPALRFSLPVGCDSRPHLHGLHPQWSPHEHVVWSPPPLLAEDAHLHPHAWTYT</sequence>
<accession>C7J7S6</accession>
<dbReference type="EMBL" id="AP008216">
    <property type="protein sequence ID" value="BAH94983.1"/>
    <property type="molecule type" value="Genomic_DNA"/>
</dbReference>